<dbReference type="Pfam" id="PF13328">
    <property type="entry name" value="HD_4"/>
    <property type="match status" value="1"/>
</dbReference>
<organism evidence="6 7">
    <name type="scientific">Polynucleobacter duraquae</name>
    <dbReference type="NCBI Taxonomy" id="1835254"/>
    <lineage>
        <taxon>Bacteria</taxon>
        <taxon>Pseudomonadati</taxon>
        <taxon>Pseudomonadota</taxon>
        <taxon>Betaproteobacteria</taxon>
        <taxon>Burkholderiales</taxon>
        <taxon>Burkholderiaceae</taxon>
        <taxon>Polynucleobacter</taxon>
    </lineage>
</organism>
<evidence type="ECO:0000259" key="5">
    <source>
        <dbReference type="PROSITE" id="PS51831"/>
    </source>
</evidence>
<evidence type="ECO:0000256" key="4">
    <source>
        <dbReference type="ARBA" id="ARBA00023211"/>
    </source>
</evidence>
<comment type="cofactor">
    <cofactor evidence="1">
        <name>Mn(2+)</name>
        <dbReference type="ChEBI" id="CHEBI:29035"/>
    </cofactor>
</comment>
<dbReference type="Proteomes" id="UP000061135">
    <property type="component" value="Chromosome"/>
</dbReference>
<dbReference type="PANTHER" id="PTHR46246:SF1">
    <property type="entry name" value="GUANOSINE-3',5'-BIS(DIPHOSPHATE) 3'-PYROPHOSPHOHYDROLASE MESH1"/>
    <property type="match status" value="1"/>
</dbReference>
<dbReference type="KEGG" id="pdq:CL55_00012160"/>
<dbReference type="InterPro" id="IPR006674">
    <property type="entry name" value="HD_domain"/>
</dbReference>
<name>A0A0E3V0T7_9BURK</name>
<evidence type="ECO:0000313" key="6">
    <source>
        <dbReference type="EMBL" id="AKD25549.1"/>
    </source>
</evidence>
<dbReference type="PANTHER" id="PTHR46246">
    <property type="entry name" value="GUANOSINE-3',5'-BIS(DIPHOSPHATE) 3'-PYROPHOSPHOHYDROLASE MESH1"/>
    <property type="match status" value="1"/>
</dbReference>
<dbReference type="GO" id="GO:0008893">
    <property type="term" value="F:guanosine-3',5'-bis(diphosphate) 3'-diphosphatase activity"/>
    <property type="evidence" value="ECO:0007669"/>
    <property type="project" value="UniProtKB-EC"/>
</dbReference>
<reference evidence="6 7" key="1">
    <citation type="submission" date="2014-03" db="EMBL/GenBank/DDBJ databases">
        <title>Genome of Polynucleobacter strain MWH-MoK4.</title>
        <authorList>
            <person name="Hahn M.W."/>
        </authorList>
    </citation>
    <scope>NUCLEOTIDE SEQUENCE [LARGE SCALE GENOMIC DNA]</scope>
    <source>
        <strain evidence="6 7">MWH-MoK4</strain>
    </source>
</reference>
<protein>
    <submittedName>
        <fullName evidence="6">Guanosine polyphosphate pyrophosphohydrolase/synthetase</fullName>
        <ecNumber evidence="6">3.1.7.2</ecNumber>
    </submittedName>
</protein>
<accession>A0A0E3V0T7</accession>
<keyword evidence="3 6" id="KW-0378">Hydrolase</keyword>
<keyword evidence="7" id="KW-1185">Reference proteome</keyword>
<dbReference type="EC" id="3.1.7.2" evidence="6"/>
<dbReference type="HOGENOM" id="CLU_084517_1_1_4"/>
<dbReference type="FunFam" id="1.10.3210.10:FF:000012">
    <property type="entry name" value="HD domain containing 3"/>
    <property type="match status" value="1"/>
</dbReference>
<dbReference type="EMBL" id="CP007501">
    <property type="protein sequence ID" value="AKD25549.1"/>
    <property type="molecule type" value="Genomic_DNA"/>
</dbReference>
<feature type="domain" description="HD" evidence="5">
    <location>
        <begin position="45"/>
        <end position="140"/>
    </location>
</feature>
<evidence type="ECO:0000256" key="2">
    <source>
        <dbReference type="ARBA" id="ARBA00022723"/>
    </source>
</evidence>
<dbReference type="STRING" id="1835254.CL55_00012160"/>
<proteinExistence type="predicted"/>
<sequence length="192" mass="21635">MGEWKSSIAVPIMDDIMINHFVHALAFSAEKHKNQRRKDAQITPYINHPIELVNVLVNEGGVMSWDVLCAALLHDVIEDTQTTEEELVAKFGKKVTAIVKELTDDKSLAKDVRKRLQIEHAPFASHEAKLVKLADKICNLRDILVSPPAGWDLQRKQDYFAWAAAVIAGIRGTNSKMEKIFDGLMDQVHQIQ</sequence>
<evidence type="ECO:0000313" key="7">
    <source>
        <dbReference type="Proteomes" id="UP000061135"/>
    </source>
</evidence>
<dbReference type="GO" id="GO:0046872">
    <property type="term" value="F:metal ion binding"/>
    <property type="evidence" value="ECO:0007669"/>
    <property type="project" value="UniProtKB-KW"/>
</dbReference>
<keyword evidence="2" id="KW-0479">Metal-binding</keyword>
<evidence type="ECO:0000256" key="1">
    <source>
        <dbReference type="ARBA" id="ARBA00001936"/>
    </source>
</evidence>
<gene>
    <name evidence="6" type="ORF">CL55_00012160</name>
</gene>
<keyword evidence="4" id="KW-0464">Manganese</keyword>
<dbReference type="SUPFAM" id="SSF109604">
    <property type="entry name" value="HD-domain/PDEase-like"/>
    <property type="match status" value="1"/>
</dbReference>
<dbReference type="InterPro" id="IPR052194">
    <property type="entry name" value="MESH1"/>
</dbReference>
<evidence type="ECO:0000256" key="3">
    <source>
        <dbReference type="ARBA" id="ARBA00022801"/>
    </source>
</evidence>
<dbReference type="PATRIC" id="fig|576611.7.peg.1235"/>
<dbReference type="PROSITE" id="PS51831">
    <property type="entry name" value="HD"/>
    <property type="match status" value="1"/>
</dbReference>
<dbReference type="Gene3D" id="1.10.3210.10">
    <property type="entry name" value="Hypothetical protein af1432"/>
    <property type="match status" value="1"/>
</dbReference>
<dbReference type="AlphaFoldDB" id="A0A0E3V0T7"/>